<dbReference type="OrthoDB" id="5737486at2759"/>
<feature type="compositionally biased region" description="Polar residues" evidence="1">
    <location>
        <begin position="672"/>
        <end position="682"/>
    </location>
</feature>
<feature type="compositionally biased region" description="Acidic residues" evidence="1">
    <location>
        <begin position="412"/>
        <end position="426"/>
    </location>
</feature>
<feature type="compositionally biased region" description="Basic and acidic residues" evidence="1">
    <location>
        <begin position="34"/>
        <end position="55"/>
    </location>
</feature>
<sequence>MRQIANDGSPNEQAGFSYTQLPPTPPQPSPQPTHEQEQRPERESEIGHSSVDRNPEITNSKGNESEPQKGSKATAAITDSIFHSEREQPSSEGNSQNNNNGNDQMAMERKGNVHPIVSQPSSPPPPSFTAYHEDTIQQPLATHISSNNADTDYFQYTKGGTSSQVATAESQQNLLTPPPPAFPHTPTINNSNNIDDTTHNTNNVFDNGYYSSNDNGNGGDDHDDRYTSHAMMGFHRPGSTYLYDPDIFPNFNPNGTTTISDRNTRDIDFAPGARPGINNSNSNGGGEEERPMNSAAIADESTSSQIPRNYSFSSFGDHLGYVTLPHETYREKLNDIYLWLRARPCVSFSLVLGILFSIFIGTLMVLIFVAYPDLMGKVISQMEMKVDQIHFIPPSAYYLSKDRSSSDHSHDDDDDEDNNSTDDGDYDSTIDYSSLSQLQFVTYIGQFIGQVTINTPLSIRLVFDQPIVISWNRNQVGLIAAPATINIVNGKGQINWKATNMLTLGQDYDADGQQFSSVLENLGLSTDHLWVNETNGIMNSSVMINHHHGGDSHGHLSWLSDSGPGGGDGSLSPSTIPTESVDGSGNSKKSKGHKDKDASANDSSSSSSVSKGVTNLNTVVPDDLPKTKGDGSGNDALPDNLNNDADGNPHMRIGKLPGDGDDHDDGFNGRGSITNDDNTQPTLKPYIPDKDVSDYQFDGEGISSGVKKLHPMAPSSKSAINDISTLYEWLNTIQRGQPFQMTWSSLVEVDNLGLVASKLPLNQIIDVPCQAQGSDCMLIDNIPEGARKKYRKI</sequence>
<feature type="region of interest" description="Disordered" evidence="1">
    <location>
        <begin position="402"/>
        <end position="426"/>
    </location>
</feature>
<dbReference type="Proteomes" id="UP001150538">
    <property type="component" value="Unassembled WGS sequence"/>
</dbReference>
<keyword evidence="2" id="KW-0812">Transmembrane</keyword>
<evidence type="ECO:0000256" key="1">
    <source>
        <dbReference type="SAM" id="MobiDB-lite"/>
    </source>
</evidence>
<evidence type="ECO:0000256" key="2">
    <source>
        <dbReference type="SAM" id="Phobius"/>
    </source>
</evidence>
<feature type="region of interest" description="Disordered" evidence="1">
    <location>
        <begin position="269"/>
        <end position="291"/>
    </location>
</feature>
<feature type="compositionally biased region" description="Polar residues" evidence="1">
    <location>
        <begin position="1"/>
        <end position="18"/>
    </location>
</feature>
<reference evidence="3" key="1">
    <citation type="submission" date="2022-07" db="EMBL/GenBank/DDBJ databases">
        <title>Phylogenomic reconstructions and comparative analyses of Kickxellomycotina fungi.</title>
        <authorList>
            <person name="Reynolds N.K."/>
            <person name="Stajich J.E."/>
            <person name="Barry K."/>
            <person name="Grigoriev I.V."/>
            <person name="Crous P."/>
            <person name="Smith M.E."/>
        </authorList>
    </citation>
    <scope>NUCLEOTIDE SEQUENCE</scope>
    <source>
        <strain evidence="3">NBRC 100468</strain>
    </source>
</reference>
<feature type="compositionally biased region" description="Low complexity" evidence="1">
    <location>
        <begin position="600"/>
        <end position="611"/>
    </location>
</feature>
<accession>A0A9W7ZRW9</accession>
<feature type="compositionally biased region" description="Low complexity" evidence="1">
    <location>
        <begin position="90"/>
        <end position="102"/>
    </location>
</feature>
<feature type="compositionally biased region" description="Low complexity" evidence="1">
    <location>
        <begin position="633"/>
        <end position="648"/>
    </location>
</feature>
<feature type="compositionally biased region" description="Pro residues" evidence="1">
    <location>
        <begin position="22"/>
        <end position="31"/>
    </location>
</feature>
<gene>
    <name evidence="3" type="ORF">H4219_005838</name>
</gene>
<comment type="caution">
    <text evidence="3">The sequence shown here is derived from an EMBL/GenBank/DDBJ whole genome shotgun (WGS) entry which is preliminary data.</text>
</comment>
<dbReference type="EMBL" id="JANBPU010000413">
    <property type="protein sequence ID" value="KAJ1911754.1"/>
    <property type="molecule type" value="Genomic_DNA"/>
</dbReference>
<evidence type="ECO:0000313" key="3">
    <source>
        <dbReference type="EMBL" id="KAJ1911754.1"/>
    </source>
</evidence>
<keyword evidence="2" id="KW-1133">Transmembrane helix</keyword>
<protein>
    <submittedName>
        <fullName evidence="3">Uncharacterized protein</fullName>
    </submittedName>
</protein>
<name>A0A9W7ZRW9_9FUNG</name>
<feature type="compositionally biased region" description="Basic and acidic residues" evidence="1">
    <location>
        <begin position="402"/>
        <end position="411"/>
    </location>
</feature>
<feature type="transmembrane region" description="Helical" evidence="2">
    <location>
        <begin position="350"/>
        <end position="371"/>
    </location>
</feature>
<keyword evidence="4" id="KW-1185">Reference proteome</keyword>
<dbReference type="AlphaFoldDB" id="A0A9W7ZRW9"/>
<feature type="region of interest" description="Disordered" evidence="1">
    <location>
        <begin position="550"/>
        <end position="691"/>
    </location>
</feature>
<proteinExistence type="predicted"/>
<evidence type="ECO:0000313" key="4">
    <source>
        <dbReference type="Proteomes" id="UP001150538"/>
    </source>
</evidence>
<feature type="compositionally biased region" description="Low complexity" evidence="1">
    <location>
        <begin position="570"/>
        <end position="587"/>
    </location>
</feature>
<keyword evidence="2" id="KW-0472">Membrane</keyword>
<feature type="region of interest" description="Disordered" evidence="1">
    <location>
        <begin position="1"/>
        <end position="106"/>
    </location>
</feature>
<organism evidence="3 4">
    <name type="scientific">Mycoemilia scoparia</name>
    <dbReference type="NCBI Taxonomy" id="417184"/>
    <lineage>
        <taxon>Eukaryota</taxon>
        <taxon>Fungi</taxon>
        <taxon>Fungi incertae sedis</taxon>
        <taxon>Zoopagomycota</taxon>
        <taxon>Kickxellomycotina</taxon>
        <taxon>Kickxellomycetes</taxon>
        <taxon>Kickxellales</taxon>
        <taxon>Kickxellaceae</taxon>
        <taxon>Mycoemilia</taxon>
    </lineage>
</organism>